<dbReference type="Pfam" id="PF03534">
    <property type="entry name" value="SpvB"/>
    <property type="match status" value="1"/>
</dbReference>
<gene>
    <name evidence="8" type="primary">wapA_3</name>
    <name evidence="8" type="ORF">NCTC11179_02945</name>
</gene>
<dbReference type="InterPro" id="IPR022385">
    <property type="entry name" value="Rhs_assc_core"/>
</dbReference>
<dbReference type="InterPro" id="IPR028994">
    <property type="entry name" value="Integrin_alpha_N"/>
</dbReference>
<dbReference type="Pfam" id="PF25023">
    <property type="entry name" value="TEN_YD-shell"/>
    <property type="match status" value="1"/>
</dbReference>
<keyword evidence="2" id="KW-0964">Secreted</keyword>
<dbReference type="PANTHER" id="PTHR32305">
    <property type="match status" value="1"/>
</dbReference>
<sequence length="2103" mass="237738">MRNKYFLLFCSVFTAIVSYSQVVVWPGDQDPIPSNETPIGKTEGSLNVNLAGAAIYTVPIQVPKGVNGVEPAISLAYNSQAANGIVGLGWSISGISTISRVPSTLYHDGKKSAVDFSASDRFALDGQRLLLKSGTYGGDGAEYQTENYSNLKITSHGISPYGAKYGPKYFKVQYPDGSVATYGNTDNSRSKLVFGIDSLKDTSNNYLVYKYEEKEGTLFISSIQYVSRISSIITEPVPGDVVITPRPNSAQVTGSQQVNIDVKPPFRLYDNEVKFYYDRRNDVTEELYIGGQKFSNNQILSKIETISGGQVFRSYQLEYDKLLLGYSQLKSIKEFNGMDEKSLAPLEFVYDRVDGKVKSTTQLYTRVTNSNLEKDVTAETHDIVTGDFDGDGDLDYILYDKKKAEYWVFNTSVNNQKTGTYKMSNSSSKFKGFFRFINRNQNNEVQPKDSWLTIVGNKFTVNKFDNNIIVEDYFKEFGFPDMEAPDDMYSQICGGVFPEPTKDFFVGDFKGTGDMDVLAIERYESARVQLCDRYDQYAGTYPIYSEQNAYFLNMNRNETEAKINFGFVANNEAITTLVQDFTGDGRADILVVRPGRIILYALNFVTNRLDVVCDFSDNSITKDSQIQLGDFNGDGKLDLLIANQYSSYFYYSTGTNFERKNADRGFYCEPTGYNHDHNIVLENTGLRNYKTIICDDIDNDGKTDIIQISTNAQIAKNTPYSTYVGSIAGVLVMKNMGGGEFKSSSWDGDNYWAESLGITMYMYGDKMYFPIPFNLTPNRNFAFSKNNYRLGFFASGSIIEFELSHNTGRDKLLKEIKSDGLVTEIQYGQYGIDKQNLDFPHFQKFDTKKLQYPMAELNFLPNLSVVSRVRVFDGTNSLYQSFAYASPVVHFHGLGFIGFKGNVSTNWYDKPENMFKNIKEFDVLNRGLLKKESVILGTQWDKFIEVFVPGTGFRNKAYESITNYEYQTQVLTNKVFKPQLKKTTENNIGGVVFADSFVKETTNTYNEYNDITQQQIQYQRKFGLSMIGQPSFALEKTETIENTYAYGAANPNYFMSRLLKSKKIETATGESSFTTEDSYTYDEKGRVVEVLKKGNNTTETKTEKNTYDQYGNIVEKSLKAGNLPERKQTYKYGYYGRFLTEETDVEGLKTTYSYNGARGLLKEKKNAFGHVTKYTYNNWGEPLSVTDYLGKVTQTQYVKTGRGFEVITTNDEGNWNRNTFNAKGNKIQTATKDLQGQTVSRSYEYDAYNRVVKESEGYFGSTPSLWNETVYDKKGRVIKVKTSKGKEITKTYTLATIKENDGVMTKETKVNSLGQTIVQKDDGGEIKYVYFSNGNLKSANYDGVVVSQEQDGWGRKIKLIDPAAGVYTHVYNAYGELIKEGSPKGTTLFTLDNFGKLINKKITGDHTNTEINYTYDDESKQLTSSVADVSGTNYTYNYEYDTYRRLIKTTEITPVARFSKAVVFDDFGRALEETFGVQTHGKTGEKKIKHQYKNGYHWQTIDALTNQVLTSKAQVNAYGQLTKSNLGNGLEVTNVYDTYGYLQTNKVKKGTAELFTLANQFNAATSNLLSRTNGLFNRGEIFTYDNLDRLTSFTNKVGVQETQEYDDKGRIESNSIGAYGYSSGTSYQLESIELNAIAQPHYQLRPEQQIAYNAFKKPVWIKESGKENIYFDYNSDNQRSVMHYGDLATSKEQSSLKRYYSTDGNIEVNYNKTTNKVDFVFYLDGDAYSATVIAKGENTPEYYYLHRDYLGSILAITNNVGTIVEKRHFDAWGNVVFVKDGQNNDLSQLTFMDRGYTGHEHLEGVSLIQMNGRLYDPIVKRFLAPDNFIQDLSNTQNFNRYGYVLNNPLTYVDESGEIVGLVFGLRNLIRQSKNGEIRNLWDGVKAFGAGYIVGTIAGPNITAMEGGHATVGMLAGAITGIGTGDWSRFNNARRLGEGIFYLDGNRSFFGQVWQGISRFTFELPQTTAGHAFSQFKNMIYQVDRVEYFGGATFAMKENSRDQWGISLGNFIYASMYDEVKGDFKDYILTNPLLLHEYGHTFDSSKHGLSYLVSIGISSAQGAEWTERRANNFAAKYLKKYYNLDWKEKKFHLETDGHSAYPLE</sequence>
<evidence type="ECO:0000259" key="7">
    <source>
        <dbReference type="Pfam" id="PF25023"/>
    </source>
</evidence>
<dbReference type="NCBIfam" id="TIGR01643">
    <property type="entry name" value="YD_repeat_2x"/>
    <property type="match status" value="1"/>
</dbReference>
<organism evidence="8 9">
    <name type="scientific">Myroides odoratus</name>
    <name type="common">Flavobacterium odoratum</name>
    <dbReference type="NCBI Taxonomy" id="256"/>
    <lineage>
        <taxon>Bacteria</taxon>
        <taxon>Pseudomonadati</taxon>
        <taxon>Bacteroidota</taxon>
        <taxon>Flavobacteriia</taxon>
        <taxon>Flavobacteriales</taxon>
        <taxon>Flavobacteriaceae</taxon>
        <taxon>Myroides</taxon>
    </lineage>
</organism>
<evidence type="ECO:0000256" key="5">
    <source>
        <dbReference type="ARBA" id="ARBA00023026"/>
    </source>
</evidence>
<keyword evidence="3 6" id="KW-0732">Signal</keyword>
<feature type="chain" id="PRO_5016961811" evidence="6">
    <location>
        <begin position="21"/>
        <end position="2103"/>
    </location>
</feature>
<dbReference type="RefSeq" id="WP_115092180.1">
    <property type="nucleotide sequence ID" value="NZ_CP068107.1"/>
</dbReference>
<evidence type="ECO:0000256" key="2">
    <source>
        <dbReference type="ARBA" id="ARBA00022525"/>
    </source>
</evidence>
<dbReference type="GO" id="GO:0005737">
    <property type="term" value="C:cytoplasm"/>
    <property type="evidence" value="ECO:0007669"/>
    <property type="project" value="InterPro"/>
</dbReference>
<reference evidence="8 9" key="1">
    <citation type="submission" date="2018-06" db="EMBL/GenBank/DDBJ databases">
        <authorList>
            <consortium name="Pathogen Informatics"/>
            <person name="Doyle S."/>
        </authorList>
    </citation>
    <scope>NUCLEOTIDE SEQUENCE [LARGE SCALE GENOMIC DNA]</scope>
    <source>
        <strain evidence="8 9">NCTC11179</strain>
    </source>
</reference>
<comment type="subcellular location">
    <subcellularLocation>
        <location evidence="1">Secreted</location>
    </subcellularLocation>
</comment>
<dbReference type="Gene3D" id="2.180.10.10">
    <property type="entry name" value="RHS repeat-associated core"/>
    <property type="match status" value="2"/>
</dbReference>
<name>A0A378U2D4_MYROD</name>
<dbReference type="GO" id="GO:0005576">
    <property type="term" value="C:extracellular region"/>
    <property type="evidence" value="ECO:0007669"/>
    <property type="project" value="UniProtKB-SubCell"/>
</dbReference>
<dbReference type="EMBL" id="UGQL01000002">
    <property type="protein sequence ID" value="STZ69439.1"/>
    <property type="molecule type" value="Genomic_DNA"/>
</dbReference>
<feature type="domain" description="Teneurin-like YD-shell" evidence="7">
    <location>
        <begin position="1496"/>
        <end position="1848"/>
    </location>
</feature>
<dbReference type="Proteomes" id="UP000255024">
    <property type="component" value="Unassembled WGS sequence"/>
</dbReference>
<dbReference type="Pfam" id="PF13517">
    <property type="entry name" value="FG-GAP_3"/>
    <property type="match status" value="1"/>
</dbReference>
<feature type="signal peptide" evidence="6">
    <location>
        <begin position="1"/>
        <end position="20"/>
    </location>
</feature>
<keyword evidence="5" id="KW-0843">Virulence</keyword>
<evidence type="ECO:0000313" key="8">
    <source>
        <dbReference type="EMBL" id="STZ69439.1"/>
    </source>
</evidence>
<accession>A0A378U2D4</accession>
<evidence type="ECO:0000256" key="4">
    <source>
        <dbReference type="ARBA" id="ARBA00022737"/>
    </source>
</evidence>
<dbReference type="SUPFAM" id="SSF69318">
    <property type="entry name" value="Integrin alpha N-terminal domain"/>
    <property type="match status" value="1"/>
</dbReference>
<dbReference type="InterPro" id="IPR006530">
    <property type="entry name" value="YD"/>
</dbReference>
<evidence type="ECO:0000256" key="1">
    <source>
        <dbReference type="ARBA" id="ARBA00004613"/>
    </source>
</evidence>
<dbReference type="NCBIfam" id="TIGR03696">
    <property type="entry name" value="Rhs_assc_core"/>
    <property type="match status" value="1"/>
</dbReference>
<evidence type="ECO:0000256" key="6">
    <source>
        <dbReference type="SAM" id="SignalP"/>
    </source>
</evidence>
<evidence type="ECO:0000313" key="9">
    <source>
        <dbReference type="Proteomes" id="UP000255024"/>
    </source>
</evidence>
<dbReference type="InterPro" id="IPR013517">
    <property type="entry name" value="FG-GAP"/>
</dbReference>
<dbReference type="InterPro" id="IPR056823">
    <property type="entry name" value="TEN-like_YD-shell"/>
</dbReference>
<proteinExistence type="predicted"/>
<protein>
    <submittedName>
        <fullName evidence="8">Cell wall-associated polypeptide CWBP200</fullName>
    </submittedName>
</protein>
<evidence type="ECO:0000256" key="3">
    <source>
        <dbReference type="ARBA" id="ARBA00022729"/>
    </source>
</evidence>
<dbReference type="PANTHER" id="PTHR32305:SF15">
    <property type="entry name" value="PROTEIN RHSA-RELATED"/>
    <property type="match status" value="1"/>
</dbReference>
<keyword evidence="4" id="KW-0677">Repeat</keyword>
<keyword evidence="9" id="KW-1185">Reference proteome</keyword>
<dbReference type="InterPro" id="IPR050708">
    <property type="entry name" value="T6SS_VgrG/RHS"/>
</dbReference>
<dbReference type="InterPro" id="IPR003284">
    <property type="entry name" value="Sal_SpvB"/>
</dbReference>